<evidence type="ECO:0000256" key="1">
    <source>
        <dbReference type="ARBA" id="ARBA00022741"/>
    </source>
</evidence>
<dbReference type="AlphaFoldDB" id="A0A6J6JW58"/>
<name>A0A6J6JW58_9ZZZZ</name>
<organism evidence="6">
    <name type="scientific">freshwater metagenome</name>
    <dbReference type="NCBI Taxonomy" id="449393"/>
    <lineage>
        <taxon>unclassified sequences</taxon>
        <taxon>metagenomes</taxon>
        <taxon>ecological metagenomes</taxon>
    </lineage>
</organism>
<evidence type="ECO:0000259" key="5">
    <source>
        <dbReference type="Pfam" id="PF22660"/>
    </source>
</evidence>
<keyword evidence="1" id="KW-0547">Nucleotide-binding</keyword>
<dbReference type="Gene3D" id="3.30.470.20">
    <property type="entry name" value="ATP-grasp fold, B domain"/>
    <property type="match status" value="1"/>
</dbReference>
<dbReference type="Pfam" id="PF02222">
    <property type="entry name" value="ATP-grasp"/>
    <property type="match status" value="1"/>
</dbReference>
<comment type="pathway">
    <text evidence="3">Purine metabolism.</text>
</comment>
<keyword evidence="2" id="KW-0067">ATP-binding</keyword>
<dbReference type="GO" id="GO:0005524">
    <property type="term" value="F:ATP binding"/>
    <property type="evidence" value="ECO:0007669"/>
    <property type="project" value="UniProtKB-KW"/>
</dbReference>
<reference evidence="6" key="1">
    <citation type="submission" date="2020-05" db="EMBL/GenBank/DDBJ databases">
        <authorList>
            <person name="Chiriac C."/>
            <person name="Salcher M."/>
            <person name="Ghai R."/>
            <person name="Kavagutti S V."/>
        </authorList>
    </citation>
    <scope>NUCLEOTIDE SEQUENCE</scope>
</reference>
<dbReference type="SUPFAM" id="SSF56059">
    <property type="entry name" value="Glutathione synthetase ATP-binding domain-like"/>
    <property type="match status" value="1"/>
</dbReference>
<protein>
    <submittedName>
        <fullName evidence="6">Unannotated protein</fullName>
    </submittedName>
</protein>
<dbReference type="InterPro" id="IPR003135">
    <property type="entry name" value="ATP-grasp_carboxylate-amine"/>
</dbReference>
<dbReference type="SUPFAM" id="SSF52440">
    <property type="entry name" value="PreATP-grasp domain"/>
    <property type="match status" value="1"/>
</dbReference>
<feature type="domain" description="ATP-grasp fold ATP-dependent carboxylate-amine ligase-type" evidence="4">
    <location>
        <begin position="140"/>
        <end position="237"/>
    </location>
</feature>
<dbReference type="InterPro" id="IPR054350">
    <property type="entry name" value="PurT/PurK_preATP-grasp"/>
</dbReference>
<dbReference type="GO" id="GO:0005829">
    <property type="term" value="C:cytosol"/>
    <property type="evidence" value="ECO:0007669"/>
    <property type="project" value="TreeGrafter"/>
</dbReference>
<sequence length="331" mass="35723">MRTSSAYATSLAPNFGANVIYDEIVRNRFPVVGIIGAGSLARLHLAPAIALGVDLRVLATSKDDSAAQVCNYVIGDRNNLSHVLDFARQCDLVTYEDGAVGPSIVKGLEAEGIRVYPRSSTLSQSRDREQLGSDLDLIFAVTVARSAHGQTCTWSPTQVIMSDGNIVGTVTPAPLITSEVSASAAEIALTLADRFGLVGVMTVEMICKGGLLSPHKLVMQPEIYGHWSIEGSVTSQYEQHLRAILDLPLGDPSMVAPYAVMGTVIGRDKSDMYRPYLHLMARNPELKFHQYMNEVAPGEVVGHLTAVGDDLVHLQEIIEHACSYMSGEIDE</sequence>
<feature type="domain" description="PurT/PurK-like preATP-grasp" evidence="5">
    <location>
        <begin position="32"/>
        <end position="123"/>
    </location>
</feature>
<proteinExistence type="predicted"/>
<evidence type="ECO:0000256" key="3">
    <source>
        <dbReference type="ARBA" id="ARBA00025704"/>
    </source>
</evidence>
<accession>A0A6J6JW58</accession>
<dbReference type="PANTHER" id="PTHR11609">
    <property type="entry name" value="PURINE BIOSYNTHESIS PROTEIN 6/7, PUR6/7"/>
    <property type="match status" value="1"/>
</dbReference>
<evidence type="ECO:0000313" key="6">
    <source>
        <dbReference type="EMBL" id="CAB4640678.1"/>
    </source>
</evidence>
<dbReference type="Gene3D" id="3.40.50.20">
    <property type="match status" value="1"/>
</dbReference>
<dbReference type="PANTHER" id="PTHR11609:SF5">
    <property type="entry name" value="PHOSPHORIBOSYLAMINOIMIDAZOLE CARBOXYLASE"/>
    <property type="match status" value="1"/>
</dbReference>
<evidence type="ECO:0000256" key="2">
    <source>
        <dbReference type="ARBA" id="ARBA00022840"/>
    </source>
</evidence>
<gene>
    <name evidence="6" type="ORF">UFOPK2162_00411</name>
</gene>
<dbReference type="InterPro" id="IPR016185">
    <property type="entry name" value="PreATP-grasp_dom_sf"/>
</dbReference>
<dbReference type="Pfam" id="PF22660">
    <property type="entry name" value="RS_preATP-grasp-like"/>
    <property type="match status" value="1"/>
</dbReference>
<evidence type="ECO:0000259" key="4">
    <source>
        <dbReference type="Pfam" id="PF02222"/>
    </source>
</evidence>
<dbReference type="EMBL" id="CAEZVZ010000039">
    <property type="protein sequence ID" value="CAB4640678.1"/>
    <property type="molecule type" value="Genomic_DNA"/>
</dbReference>